<evidence type="ECO:0000256" key="3">
    <source>
        <dbReference type="ARBA" id="ARBA00022692"/>
    </source>
</evidence>
<name>A0AAQ3JV73_9LILI</name>
<keyword evidence="6 11" id="KW-1133">Transmembrane helix</keyword>
<dbReference type="PROSITE" id="PS50089">
    <property type="entry name" value="ZF_RING_2"/>
    <property type="match status" value="1"/>
</dbReference>
<dbReference type="PANTHER" id="PTHR46905">
    <property type="entry name" value="RING-H2 FINGER PROTEIN ATL78"/>
    <property type="match status" value="1"/>
</dbReference>
<dbReference type="Gene3D" id="3.30.40.10">
    <property type="entry name" value="Zinc/RING finger domain, C3HC4 (zinc finger)"/>
    <property type="match status" value="1"/>
</dbReference>
<evidence type="ECO:0000256" key="4">
    <source>
        <dbReference type="ARBA" id="ARBA00022723"/>
    </source>
</evidence>
<keyword evidence="9" id="KW-0863">Zinc-finger</keyword>
<dbReference type="InterPro" id="IPR044602">
    <property type="entry name" value="ATL10/ATL72-79-like"/>
</dbReference>
<evidence type="ECO:0000256" key="11">
    <source>
        <dbReference type="SAM" id="Phobius"/>
    </source>
</evidence>
<keyword evidence="4" id="KW-0479">Metal-binding</keyword>
<evidence type="ECO:0000313" key="13">
    <source>
        <dbReference type="EMBL" id="WOK95366.1"/>
    </source>
</evidence>
<feature type="region of interest" description="Disordered" evidence="10">
    <location>
        <begin position="1"/>
        <end position="27"/>
    </location>
</feature>
<dbReference type="Proteomes" id="UP001327560">
    <property type="component" value="Chromosome 1"/>
</dbReference>
<keyword evidence="2" id="KW-0808">Transferase</keyword>
<dbReference type="EMBL" id="CP136890">
    <property type="protein sequence ID" value="WOK95366.1"/>
    <property type="molecule type" value="Genomic_DNA"/>
</dbReference>
<evidence type="ECO:0000256" key="5">
    <source>
        <dbReference type="ARBA" id="ARBA00022833"/>
    </source>
</evidence>
<feature type="compositionally biased region" description="Polar residues" evidence="10">
    <location>
        <begin position="18"/>
        <end position="27"/>
    </location>
</feature>
<organism evidence="13 14">
    <name type="scientific">Canna indica</name>
    <name type="common">Indian-shot</name>
    <dbReference type="NCBI Taxonomy" id="4628"/>
    <lineage>
        <taxon>Eukaryota</taxon>
        <taxon>Viridiplantae</taxon>
        <taxon>Streptophyta</taxon>
        <taxon>Embryophyta</taxon>
        <taxon>Tracheophyta</taxon>
        <taxon>Spermatophyta</taxon>
        <taxon>Magnoliopsida</taxon>
        <taxon>Liliopsida</taxon>
        <taxon>Zingiberales</taxon>
        <taxon>Cannaceae</taxon>
        <taxon>Canna</taxon>
    </lineage>
</organism>
<evidence type="ECO:0000256" key="7">
    <source>
        <dbReference type="ARBA" id="ARBA00023136"/>
    </source>
</evidence>
<comment type="similarity">
    <text evidence="8">Belongs to the RING-type zinc finger family. ATL subfamily.</text>
</comment>
<feature type="transmembrane region" description="Helical" evidence="11">
    <location>
        <begin position="43"/>
        <end position="68"/>
    </location>
</feature>
<accession>A0AAQ3JV73</accession>
<dbReference type="AlphaFoldDB" id="A0AAQ3JV73"/>
<dbReference type="SUPFAM" id="SSF57850">
    <property type="entry name" value="RING/U-box"/>
    <property type="match status" value="1"/>
</dbReference>
<keyword evidence="14" id="KW-1185">Reference proteome</keyword>
<sequence>MPVPRADETLIFHPPPATRTSSSNATDSSWGPYAGAGDFGANMAIVLAALFCTILLALSLGAVVRFLLSRRHHREGEPCEEPKKPRPWPPSVPAVLYSAAGTRMAGGETECAICLTEFAEGDAVRVLPACNHGFHVGCIERWLAARSSCPTCRARCGVEAGQGEQGRVEVVVQGI</sequence>
<dbReference type="GO" id="GO:0016020">
    <property type="term" value="C:membrane"/>
    <property type="evidence" value="ECO:0007669"/>
    <property type="project" value="UniProtKB-SubCell"/>
</dbReference>
<evidence type="ECO:0000313" key="14">
    <source>
        <dbReference type="Proteomes" id="UP001327560"/>
    </source>
</evidence>
<dbReference type="InterPro" id="IPR013083">
    <property type="entry name" value="Znf_RING/FYVE/PHD"/>
</dbReference>
<evidence type="ECO:0000256" key="10">
    <source>
        <dbReference type="SAM" id="MobiDB-lite"/>
    </source>
</evidence>
<dbReference type="Pfam" id="PF13639">
    <property type="entry name" value="zf-RING_2"/>
    <property type="match status" value="1"/>
</dbReference>
<reference evidence="13 14" key="1">
    <citation type="submission" date="2023-10" db="EMBL/GenBank/DDBJ databases">
        <title>Chromosome-scale genome assembly provides insights into flower coloration mechanisms of Canna indica.</title>
        <authorList>
            <person name="Li C."/>
        </authorList>
    </citation>
    <scope>NUCLEOTIDE SEQUENCE [LARGE SCALE GENOMIC DNA]</scope>
    <source>
        <tissue evidence="13">Flower</tissue>
    </source>
</reference>
<dbReference type="GO" id="GO:0016567">
    <property type="term" value="P:protein ubiquitination"/>
    <property type="evidence" value="ECO:0007669"/>
    <property type="project" value="InterPro"/>
</dbReference>
<evidence type="ECO:0000256" key="8">
    <source>
        <dbReference type="ARBA" id="ARBA00024209"/>
    </source>
</evidence>
<dbReference type="InterPro" id="IPR001841">
    <property type="entry name" value="Znf_RING"/>
</dbReference>
<proteinExistence type="inferred from homology"/>
<evidence type="ECO:0000259" key="12">
    <source>
        <dbReference type="PROSITE" id="PS50089"/>
    </source>
</evidence>
<dbReference type="SMART" id="SM00184">
    <property type="entry name" value="RING"/>
    <property type="match status" value="1"/>
</dbReference>
<evidence type="ECO:0000256" key="6">
    <source>
        <dbReference type="ARBA" id="ARBA00022989"/>
    </source>
</evidence>
<comment type="subcellular location">
    <subcellularLocation>
        <location evidence="1">Membrane</location>
        <topology evidence="1">Single-pass membrane protein</topology>
    </subcellularLocation>
</comment>
<keyword evidence="7 11" id="KW-0472">Membrane</keyword>
<evidence type="ECO:0000256" key="9">
    <source>
        <dbReference type="PROSITE-ProRule" id="PRU00175"/>
    </source>
</evidence>
<gene>
    <name evidence="13" type="ORF">Cni_G04073</name>
</gene>
<keyword evidence="5" id="KW-0862">Zinc</keyword>
<protein>
    <submittedName>
        <fullName evidence="13">RING-H2 finger protein ATL79-like</fullName>
    </submittedName>
</protein>
<keyword evidence="3 11" id="KW-0812">Transmembrane</keyword>
<evidence type="ECO:0000256" key="1">
    <source>
        <dbReference type="ARBA" id="ARBA00004167"/>
    </source>
</evidence>
<dbReference type="GO" id="GO:0008270">
    <property type="term" value="F:zinc ion binding"/>
    <property type="evidence" value="ECO:0007669"/>
    <property type="project" value="UniProtKB-KW"/>
</dbReference>
<feature type="compositionally biased region" description="Basic and acidic residues" evidence="10">
    <location>
        <begin position="1"/>
        <end position="10"/>
    </location>
</feature>
<dbReference type="CDD" id="cd16461">
    <property type="entry name" value="RING-H2_EL5-like"/>
    <property type="match status" value="1"/>
</dbReference>
<feature type="domain" description="RING-type" evidence="12">
    <location>
        <begin position="111"/>
        <end position="153"/>
    </location>
</feature>
<dbReference type="GO" id="GO:0016740">
    <property type="term" value="F:transferase activity"/>
    <property type="evidence" value="ECO:0007669"/>
    <property type="project" value="UniProtKB-KW"/>
</dbReference>
<evidence type="ECO:0000256" key="2">
    <source>
        <dbReference type="ARBA" id="ARBA00022679"/>
    </source>
</evidence>
<dbReference type="PANTHER" id="PTHR46905:SF1">
    <property type="entry name" value="RING-TYPE E3 UBIQUITIN TRANSFERASE"/>
    <property type="match status" value="1"/>
</dbReference>